<dbReference type="AlphaFoldDB" id="X1M383"/>
<organism evidence="7">
    <name type="scientific">marine sediment metagenome</name>
    <dbReference type="NCBI Taxonomy" id="412755"/>
    <lineage>
        <taxon>unclassified sequences</taxon>
        <taxon>metagenomes</taxon>
        <taxon>ecological metagenomes</taxon>
    </lineage>
</organism>
<keyword evidence="1" id="KW-0436">Ligase</keyword>
<evidence type="ECO:0000256" key="1">
    <source>
        <dbReference type="ARBA" id="ARBA00022598"/>
    </source>
</evidence>
<reference evidence="7" key="1">
    <citation type="journal article" date="2014" name="Front. Microbiol.">
        <title>High frequency of phylogenetically diverse reductive dehalogenase-homologous genes in deep subseafloor sedimentary metagenomes.</title>
        <authorList>
            <person name="Kawai M."/>
            <person name="Futagami T."/>
            <person name="Toyoda A."/>
            <person name="Takaki Y."/>
            <person name="Nishi S."/>
            <person name="Hori S."/>
            <person name="Arai W."/>
            <person name="Tsubouchi T."/>
            <person name="Morono Y."/>
            <person name="Uchiyama I."/>
            <person name="Ito T."/>
            <person name="Fujiyama A."/>
            <person name="Inagaki F."/>
            <person name="Takami H."/>
        </authorList>
    </citation>
    <scope>NUCLEOTIDE SEQUENCE</scope>
    <source>
        <strain evidence="7">Expedition CK06-06</strain>
    </source>
</reference>
<dbReference type="Pfam" id="PF00133">
    <property type="entry name" value="tRNA-synt_1"/>
    <property type="match status" value="1"/>
</dbReference>
<dbReference type="PANTHER" id="PTHR42780">
    <property type="entry name" value="SOLEUCYL-TRNA SYNTHETASE"/>
    <property type="match status" value="1"/>
</dbReference>
<dbReference type="GO" id="GO:0006428">
    <property type="term" value="P:isoleucyl-tRNA aminoacylation"/>
    <property type="evidence" value="ECO:0007669"/>
    <property type="project" value="TreeGrafter"/>
</dbReference>
<keyword evidence="4" id="KW-0648">Protein biosynthesis</keyword>
<dbReference type="SUPFAM" id="SSF52374">
    <property type="entry name" value="Nucleotidylyl transferase"/>
    <property type="match status" value="1"/>
</dbReference>
<name>X1M383_9ZZZZ</name>
<dbReference type="InterPro" id="IPR023586">
    <property type="entry name" value="Ile-tRNA-ligase_type2"/>
</dbReference>
<feature type="domain" description="Aminoacyl-tRNA synthetase class Ia" evidence="6">
    <location>
        <begin position="11"/>
        <end position="179"/>
    </location>
</feature>
<evidence type="ECO:0000256" key="3">
    <source>
        <dbReference type="ARBA" id="ARBA00022840"/>
    </source>
</evidence>
<evidence type="ECO:0000313" key="7">
    <source>
        <dbReference type="EMBL" id="GAI26047.1"/>
    </source>
</evidence>
<evidence type="ECO:0000256" key="5">
    <source>
        <dbReference type="ARBA" id="ARBA00023146"/>
    </source>
</evidence>
<keyword evidence="2" id="KW-0547">Nucleotide-binding</keyword>
<gene>
    <name evidence="7" type="ORF">S06H3_35828</name>
</gene>
<sequence length="180" mass="21604">MDVDFPKIEQKILKFWEEKKVFEKLRGKNRGKKHWSFLDGPITANNPMGVHHAWGRTYKDLFQRYKAMQGFDQRFQNGFDCQGLWVEVEVEKELGFKDKKDIEKYGIGKFVEKCKERVLKYSAIQTKQSIRLGQWMDWENSYFTMSDENNYAIWYFLKKCQEKGLLYKGRDVVPWCPRCG</sequence>
<dbReference type="PANTHER" id="PTHR42780:SF1">
    <property type="entry name" value="ISOLEUCINE--TRNA LIGASE, CYTOPLASMIC"/>
    <property type="match status" value="1"/>
</dbReference>
<dbReference type="GO" id="GO:0005524">
    <property type="term" value="F:ATP binding"/>
    <property type="evidence" value="ECO:0007669"/>
    <property type="project" value="UniProtKB-KW"/>
</dbReference>
<proteinExistence type="predicted"/>
<protein>
    <recommendedName>
        <fullName evidence="6">Aminoacyl-tRNA synthetase class Ia domain-containing protein</fullName>
    </recommendedName>
</protein>
<evidence type="ECO:0000256" key="2">
    <source>
        <dbReference type="ARBA" id="ARBA00022741"/>
    </source>
</evidence>
<keyword evidence="3" id="KW-0067">ATP-binding</keyword>
<dbReference type="InterPro" id="IPR014729">
    <property type="entry name" value="Rossmann-like_a/b/a_fold"/>
</dbReference>
<evidence type="ECO:0000259" key="6">
    <source>
        <dbReference type="Pfam" id="PF00133"/>
    </source>
</evidence>
<keyword evidence="5" id="KW-0030">Aminoacyl-tRNA synthetase</keyword>
<dbReference type="GO" id="GO:0004822">
    <property type="term" value="F:isoleucine-tRNA ligase activity"/>
    <property type="evidence" value="ECO:0007669"/>
    <property type="project" value="InterPro"/>
</dbReference>
<dbReference type="EMBL" id="BARV01021646">
    <property type="protein sequence ID" value="GAI26047.1"/>
    <property type="molecule type" value="Genomic_DNA"/>
</dbReference>
<dbReference type="Gene3D" id="3.40.50.620">
    <property type="entry name" value="HUPs"/>
    <property type="match status" value="1"/>
</dbReference>
<accession>X1M383</accession>
<comment type="caution">
    <text evidence="7">The sequence shown here is derived from an EMBL/GenBank/DDBJ whole genome shotgun (WGS) entry which is preliminary data.</text>
</comment>
<dbReference type="InterPro" id="IPR002300">
    <property type="entry name" value="aa-tRNA-synth_Ia"/>
</dbReference>
<evidence type="ECO:0000256" key="4">
    <source>
        <dbReference type="ARBA" id="ARBA00022917"/>
    </source>
</evidence>